<gene>
    <name evidence="1" type="ORF">SAMN02745166_04723</name>
</gene>
<dbReference type="InterPro" id="IPR024524">
    <property type="entry name" value="DUF3800"/>
</dbReference>
<proteinExistence type="predicted"/>
<dbReference type="Proteomes" id="UP000190774">
    <property type="component" value="Unassembled WGS sequence"/>
</dbReference>
<evidence type="ECO:0000313" key="2">
    <source>
        <dbReference type="Proteomes" id="UP000190774"/>
    </source>
</evidence>
<accession>A0A1T4Z0W0</accession>
<protein>
    <recommendedName>
        <fullName evidence="3">DUF3800 domain-containing protein</fullName>
    </recommendedName>
</protein>
<organism evidence="1 2">
    <name type="scientific">Prosthecobacter debontii</name>
    <dbReference type="NCBI Taxonomy" id="48467"/>
    <lineage>
        <taxon>Bacteria</taxon>
        <taxon>Pseudomonadati</taxon>
        <taxon>Verrucomicrobiota</taxon>
        <taxon>Verrucomicrobiia</taxon>
        <taxon>Verrucomicrobiales</taxon>
        <taxon>Verrucomicrobiaceae</taxon>
        <taxon>Prosthecobacter</taxon>
    </lineage>
</organism>
<sequence length="254" mass="29125">MNLIYLDESGNTGKNLADPQQPVFVLGALIVPEGKWQLVETDLEAALDKYIPSPRPEKFEIHAGDVRQGSGYFKEVSVTSRIALRDNWLRIANTHGLKFIYRAITKKRYQRWLEEAFGKGVTINPHLVAFPLLSQVINKWLKEQGESELGILISDENREVVGDIERFQRLLRAESSELKLDRIIEKGFFIDSQQSCLLQLADLCTYQARKKEERIVGLPPKSIDDTGIELLEPLIYKGQEAWHDVIQWLSKLPR</sequence>
<reference evidence="2" key="1">
    <citation type="submission" date="2017-02" db="EMBL/GenBank/DDBJ databases">
        <authorList>
            <person name="Varghese N."/>
            <person name="Submissions S."/>
        </authorList>
    </citation>
    <scope>NUCLEOTIDE SEQUENCE [LARGE SCALE GENOMIC DNA]</scope>
    <source>
        <strain evidence="2">ATCC 700200</strain>
    </source>
</reference>
<dbReference type="AlphaFoldDB" id="A0A1T4Z0W0"/>
<evidence type="ECO:0008006" key="3">
    <source>
        <dbReference type="Google" id="ProtNLM"/>
    </source>
</evidence>
<dbReference type="EMBL" id="FUYE01000024">
    <property type="protein sequence ID" value="SKB07596.1"/>
    <property type="molecule type" value="Genomic_DNA"/>
</dbReference>
<dbReference type="STRING" id="48467.SAMN02745166_04723"/>
<dbReference type="OrthoDB" id="1551475at2"/>
<name>A0A1T4Z0W0_9BACT</name>
<evidence type="ECO:0000313" key="1">
    <source>
        <dbReference type="EMBL" id="SKB07596.1"/>
    </source>
</evidence>
<dbReference type="RefSeq" id="WP_078815843.1">
    <property type="nucleotide sequence ID" value="NZ_FUYE01000024.1"/>
</dbReference>
<dbReference type="Pfam" id="PF12686">
    <property type="entry name" value="DUF3800"/>
    <property type="match status" value="1"/>
</dbReference>
<keyword evidence="2" id="KW-1185">Reference proteome</keyword>